<dbReference type="Gene3D" id="2.30.42.10">
    <property type="match status" value="1"/>
</dbReference>
<keyword evidence="2" id="KW-0175">Coiled coil</keyword>
<dbReference type="InterPro" id="IPR001478">
    <property type="entry name" value="PDZ"/>
</dbReference>
<protein>
    <recommendedName>
        <fullName evidence="6">PDZ domain-containing protein</fullName>
    </recommendedName>
</protein>
<sequence>MAMEVPQVQDYPILTDAQVTTVLERSVIGAWVAYRSAAAPSPDKRFASVCVSYKQIDSQIGHNIIYVCARAKDEWTGYRGWVCIHPEPWETTPQELLQGNMMWATVQEMADALPDLTEQVNPFETNIKTPIEEMYNSLSYQGESQELAQQAVSKGIEVVLQPRTGKQAAEYQLELEKWQGQREDRTLYDLLVAKEYTLASAVAGTASRFGAELPALIRLMILHGHVRTWAIEMLEREMESATPLGLLQAESSSMLLWMVTTEVAGCPFLAMALGPTVGDVCRQGKYLEMDPAKVDPKLIPQNSSELAALVTDLVNNLSESAEFFPLCCSQILFEVEGAVSNTFGLLAATTVSRYLYHRFLLEAILAPAAIGITDVQPDDYTLRTLSLIHQIMEKLCTPDGEFSRADAQERHLVPLNHVLDACRAKLDGFTATVVGMGAPLAPVLVTSADNGGVEFQQEDVNVLHSYLKDRFVEMFSSISDIRSEAVASEITQRLRPLLFRGPTKGPQLPIGHAPSQPHPIGLTTTAYQSRVPPRMGTESPAVTAQFQHRSMALNPPSASSAEASGHGMNAVATGEVEAADKVGVGVIFRKDAYGLFHVLTMTKGGPAETSNVIEVGDVIMEINGRQLVGMSLSQLKHFVMGPVGTPVKLVFERPRGPSSERYEVTLFRGNLKITTNLDELSRPDIDGEGEGMRVFQEMSKLVSEVDELQQRRMRAEKALHAAEQLRQEYENAAIESENRCTKLEDEINEVNALLKKTRGERDIIENKIEDLKQMYADIASGKIEAPKPKKSAKKKK</sequence>
<dbReference type="PANTHER" id="PTHR10194:SF150">
    <property type="entry name" value="RAS-GAP DOMAIN-CONTAINING PROTEIN"/>
    <property type="match status" value="1"/>
</dbReference>
<feature type="coiled-coil region" evidence="2">
    <location>
        <begin position="698"/>
        <end position="774"/>
    </location>
</feature>
<evidence type="ECO:0000259" key="3">
    <source>
        <dbReference type="PROSITE" id="PS50018"/>
    </source>
</evidence>
<dbReference type="InterPro" id="IPR036034">
    <property type="entry name" value="PDZ_sf"/>
</dbReference>
<feature type="domain" description="PDZ" evidence="4">
    <location>
        <begin position="570"/>
        <end position="634"/>
    </location>
</feature>
<dbReference type="SMART" id="SM00323">
    <property type="entry name" value="RasGAP"/>
    <property type="match status" value="1"/>
</dbReference>
<evidence type="ECO:0000256" key="1">
    <source>
        <dbReference type="ARBA" id="ARBA00022468"/>
    </source>
</evidence>
<dbReference type="PANTHER" id="PTHR10194">
    <property type="entry name" value="RAS GTPASE-ACTIVATING PROTEINS"/>
    <property type="match status" value="1"/>
</dbReference>
<dbReference type="AlphaFoldDB" id="A0A6U2E2N2"/>
<dbReference type="GO" id="GO:0005096">
    <property type="term" value="F:GTPase activator activity"/>
    <property type="evidence" value="ECO:0007669"/>
    <property type="project" value="UniProtKB-KW"/>
</dbReference>
<dbReference type="PROSITE" id="PS50018">
    <property type="entry name" value="RAS_GTPASE_ACTIV_2"/>
    <property type="match status" value="1"/>
</dbReference>
<evidence type="ECO:0000259" key="4">
    <source>
        <dbReference type="PROSITE" id="PS50106"/>
    </source>
</evidence>
<dbReference type="CDD" id="cd04519">
    <property type="entry name" value="RasGAP"/>
    <property type="match status" value="1"/>
</dbReference>
<dbReference type="SUPFAM" id="SSF48350">
    <property type="entry name" value="GTPase activation domain, GAP"/>
    <property type="match status" value="1"/>
</dbReference>
<gene>
    <name evidence="5" type="ORF">HAND00432_LOCUS7604</name>
</gene>
<organism evidence="5">
    <name type="scientific">Hemiselmis andersenii</name>
    <name type="common">Cryptophyte alga</name>
    <dbReference type="NCBI Taxonomy" id="464988"/>
    <lineage>
        <taxon>Eukaryota</taxon>
        <taxon>Cryptophyceae</taxon>
        <taxon>Cryptomonadales</taxon>
        <taxon>Hemiselmidaceae</taxon>
        <taxon>Hemiselmis</taxon>
    </lineage>
</organism>
<feature type="domain" description="Ras-GAP" evidence="3">
    <location>
        <begin position="235"/>
        <end position="397"/>
    </location>
</feature>
<dbReference type="PROSITE" id="PS50106">
    <property type="entry name" value="PDZ"/>
    <property type="match status" value="1"/>
</dbReference>
<dbReference type="InterPro" id="IPR001936">
    <property type="entry name" value="RasGAP_dom"/>
</dbReference>
<dbReference type="Pfam" id="PF00595">
    <property type="entry name" value="PDZ"/>
    <property type="match status" value="1"/>
</dbReference>
<reference evidence="5" key="1">
    <citation type="submission" date="2021-01" db="EMBL/GenBank/DDBJ databases">
        <authorList>
            <person name="Corre E."/>
            <person name="Pelletier E."/>
            <person name="Niang G."/>
            <person name="Scheremetjew M."/>
            <person name="Finn R."/>
            <person name="Kale V."/>
            <person name="Holt S."/>
            <person name="Cochrane G."/>
            <person name="Meng A."/>
            <person name="Brown T."/>
            <person name="Cohen L."/>
        </authorList>
    </citation>
    <scope>NUCLEOTIDE SEQUENCE</scope>
    <source>
        <strain evidence="5">CCMP644</strain>
    </source>
</reference>
<name>A0A6U2E2N2_HEMAN</name>
<accession>A0A6U2E2N2</accession>
<dbReference type="InterPro" id="IPR008936">
    <property type="entry name" value="Rho_GTPase_activation_prot"/>
</dbReference>
<keyword evidence="1" id="KW-0343">GTPase activation</keyword>
<dbReference type="InterPro" id="IPR039360">
    <property type="entry name" value="Ras_GTPase"/>
</dbReference>
<evidence type="ECO:0008006" key="6">
    <source>
        <dbReference type="Google" id="ProtNLM"/>
    </source>
</evidence>
<dbReference type="CDD" id="cd06782">
    <property type="entry name" value="cpPDZ_CPP-like"/>
    <property type="match status" value="1"/>
</dbReference>
<dbReference type="SMART" id="SM00228">
    <property type="entry name" value="PDZ"/>
    <property type="match status" value="1"/>
</dbReference>
<dbReference type="EMBL" id="HBFX01012790">
    <property type="protein sequence ID" value="CAD8953067.1"/>
    <property type="molecule type" value="Transcribed_RNA"/>
</dbReference>
<proteinExistence type="predicted"/>
<dbReference type="Gene3D" id="1.10.506.10">
    <property type="entry name" value="GTPase Activation - p120gap, domain 1"/>
    <property type="match status" value="1"/>
</dbReference>
<evidence type="ECO:0000256" key="2">
    <source>
        <dbReference type="SAM" id="Coils"/>
    </source>
</evidence>
<dbReference type="SUPFAM" id="SSF50156">
    <property type="entry name" value="PDZ domain-like"/>
    <property type="match status" value="1"/>
</dbReference>
<evidence type="ECO:0000313" key="5">
    <source>
        <dbReference type="EMBL" id="CAD8953067.1"/>
    </source>
</evidence>